<evidence type="ECO:0000256" key="3">
    <source>
        <dbReference type="PROSITE-ProRule" id="PRU00339"/>
    </source>
</evidence>
<evidence type="ECO:0008006" key="7">
    <source>
        <dbReference type="Google" id="ProtNLM"/>
    </source>
</evidence>
<proteinExistence type="predicted"/>
<feature type="compositionally biased region" description="Basic and acidic residues" evidence="4">
    <location>
        <begin position="575"/>
        <end position="594"/>
    </location>
</feature>
<evidence type="ECO:0000256" key="2">
    <source>
        <dbReference type="ARBA" id="ARBA00022803"/>
    </source>
</evidence>
<dbReference type="InterPro" id="IPR011990">
    <property type="entry name" value="TPR-like_helical_dom_sf"/>
</dbReference>
<dbReference type="SMART" id="SM00028">
    <property type="entry name" value="TPR"/>
    <property type="match status" value="6"/>
</dbReference>
<reference evidence="5" key="1">
    <citation type="thesis" date="2020" institute="ProQuest LLC" country="789 East Eisenhower Parkway, Ann Arbor, MI, USA">
        <title>Comparative Genomics and Chromosome Evolution.</title>
        <authorList>
            <person name="Mudd A.B."/>
        </authorList>
    </citation>
    <scope>NUCLEOTIDE SEQUENCE</scope>
    <source>
        <strain evidence="5">Female2</strain>
        <tissue evidence="5">Blood</tissue>
    </source>
</reference>
<name>A0A8T2KC09_9PIPI</name>
<feature type="repeat" description="TPR" evidence="3">
    <location>
        <begin position="80"/>
        <end position="113"/>
    </location>
</feature>
<keyword evidence="2 3" id="KW-0802">TPR repeat</keyword>
<evidence type="ECO:0000256" key="1">
    <source>
        <dbReference type="ARBA" id="ARBA00022737"/>
    </source>
</evidence>
<dbReference type="SUPFAM" id="SSF48452">
    <property type="entry name" value="TPR-like"/>
    <property type="match status" value="1"/>
</dbReference>
<dbReference type="GO" id="GO:0031415">
    <property type="term" value="C:NatA complex"/>
    <property type="evidence" value="ECO:0007669"/>
    <property type="project" value="TreeGrafter"/>
</dbReference>
<dbReference type="AlphaFoldDB" id="A0A8T2KC09"/>
<dbReference type="Proteomes" id="UP000812440">
    <property type="component" value="Chromosome 1"/>
</dbReference>
<dbReference type="Gene3D" id="1.25.40.1010">
    <property type="match status" value="1"/>
</dbReference>
<dbReference type="Pfam" id="PF13181">
    <property type="entry name" value="TPR_8"/>
    <property type="match status" value="1"/>
</dbReference>
<feature type="compositionally biased region" description="Basic and acidic residues" evidence="4">
    <location>
        <begin position="606"/>
        <end position="621"/>
    </location>
</feature>
<dbReference type="PANTHER" id="PTHR22767:SF6">
    <property type="entry name" value="N-ALPHA-ACETYLTRANSFERASE 15, NATA AUXILIARY SUBUNIT"/>
    <property type="match status" value="1"/>
</dbReference>
<organism evidence="5 6">
    <name type="scientific">Hymenochirus boettgeri</name>
    <name type="common">Congo dwarf clawed frog</name>
    <dbReference type="NCBI Taxonomy" id="247094"/>
    <lineage>
        <taxon>Eukaryota</taxon>
        <taxon>Metazoa</taxon>
        <taxon>Chordata</taxon>
        <taxon>Craniata</taxon>
        <taxon>Vertebrata</taxon>
        <taxon>Euteleostomi</taxon>
        <taxon>Amphibia</taxon>
        <taxon>Batrachia</taxon>
        <taxon>Anura</taxon>
        <taxon>Pipoidea</taxon>
        <taxon>Pipidae</taxon>
        <taxon>Pipinae</taxon>
        <taxon>Hymenochirus</taxon>
    </lineage>
</organism>
<evidence type="ECO:0000313" key="5">
    <source>
        <dbReference type="EMBL" id="KAG8453912.1"/>
    </source>
</evidence>
<dbReference type="OrthoDB" id="10263032at2759"/>
<gene>
    <name evidence="5" type="ORF">GDO86_000511</name>
</gene>
<dbReference type="FunFam" id="1.25.40.1040:FF:000001">
    <property type="entry name" value="N-alpha-acetyltransferase 15, NatA auxiliary subunit"/>
    <property type="match status" value="1"/>
</dbReference>
<dbReference type="FunFam" id="1.25.40.1010:FF:000001">
    <property type="entry name" value="N-alpha-acetyltransferase 15, NatA auxiliary subunit"/>
    <property type="match status" value="1"/>
</dbReference>
<keyword evidence="1" id="KW-0677">Repeat</keyword>
<dbReference type="InterPro" id="IPR021183">
    <property type="entry name" value="NatA_aux_su"/>
</dbReference>
<dbReference type="Gene3D" id="1.25.40.1040">
    <property type="match status" value="1"/>
</dbReference>
<feature type="region of interest" description="Disordered" evidence="4">
    <location>
        <begin position="574"/>
        <end position="638"/>
    </location>
</feature>
<comment type="caution">
    <text evidence="5">The sequence shown here is derived from an EMBL/GenBank/DDBJ whole genome shotgun (WGS) entry which is preliminary data.</text>
</comment>
<dbReference type="PROSITE" id="PS50005">
    <property type="entry name" value="TPR"/>
    <property type="match status" value="1"/>
</dbReference>
<dbReference type="Pfam" id="PF12569">
    <property type="entry name" value="NatA_aux_su"/>
    <property type="match status" value="1"/>
</dbReference>
<protein>
    <recommendedName>
        <fullName evidence="7">N-alpha-acetyltransferase 15, NatA auxiliary subunit</fullName>
    </recommendedName>
</protein>
<keyword evidence="6" id="KW-1185">Reference proteome</keyword>
<dbReference type="PANTHER" id="PTHR22767">
    <property type="entry name" value="N-TERMINAL ACETYLTRANSFERASE-RELATED"/>
    <property type="match status" value="1"/>
</dbReference>
<accession>A0A8T2KC09</accession>
<dbReference type="InterPro" id="IPR019734">
    <property type="entry name" value="TPR_rpt"/>
</dbReference>
<dbReference type="EMBL" id="JAACNH010000001">
    <property type="protein sequence ID" value="KAG8453912.1"/>
    <property type="molecule type" value="Genomic_DNA"/>
</dbReference>
<sequence>MPSVTLPPKENALFKRILRCYEHKQYRNGLKFCKQILSNPKFAEHGETLAMKGLTLNCLGKKEDAYDLVRRGLRNDLKSHVCWHVYGLLQRSDKKYDEAIKCYRNALKWDKDNLQILRDLSLLQIQMRDLEGYRETRYQLLQLRPAQRASWIGYAIAYHLLEDYEMAAKILEEFRKTQQTSPDKVDYEYSELLLYQNQVLREAGLYKEALDHLSTYEKQICDKLAVEETKGDLLIRLGRLEEAADVYRGLQDRSPENWAYYKGLEKALKPDSMEERLKIYEESWIKYPKGLLPRRLPLNFLTGQKFKECLDRYLRMNFSKGCPPVFNTLRSLYADKEKVEIIEDLVVGYEISLKSCRLFSINDDGKEEPPTTLLWVQYYLAQHYDKIGQPSIALDYINAAIDSTPTLIELFLVKAKIYKHAGNIKEAVRWMDEAQALDTADRFINSKCAKYMLKANMIKEAEEMCSKFTREGTSAVENLNEMQCMWFQTECAQAYKSMNKYGEALKKCHEIERHFVEITDDQFDFHTYCMRKITLRSYVDLLKLEDVLRQHPFYFKAARIAIEIYLKLNDNPLTDENKEHEADTANMSDKELKKLRNKQRRAQKKAQLEEEKKNAEKEKQQRNQKKKKEDDDEEIGGPKEELIPEKLAKIDSPLEEAIKFLTPLKNLVKNKIETHLYAFEIYYRKKKFLLMLQSVKRAFSIDSNHPWLHQCLIRFFCAVSESKELNDSVRTVLKQEMSSLFGESSPASFNNNFLKENINSVSHRLAAAKMMYHMDHSSQKRAIELATALDESFNNRCLQTCTDVLGALRDGSLGETEAAESYRASCHKLYPYALAFMPPGYEEDLNITINGDSSAETEELANEM</sequence>
<feature type="compositionally biased region" description="Basic residues" evidence="4">
    <location>
        <begin position="595"/>
        <end position="604"/>
    </location>
</feature>
<dbReference type="PIRSF" id="PIRSF000422">
    <property type="entry name" value="N-terminal-AcTrfase-A_aux_su"/>
    <property type="match status" value="1"/>
</dbReference>
<evidence type="ECO:0000256" key="4">
    <source>
        <dbReference type="SAM" id="MobiDB-lite"/>
    </source>
</evidence>
<evidence type="ECO:0000313" key="6">
    <source>
        <dbReference type="Proteomes" id="UP000812440"/>
    </source>
</evidence>